<accession>A0ABY5VCE2</accession>
<keyword evidence="2" id="KW-1185">Reference proteome</keyword>
<name>A0ABY5VCE2_9FIRM</name>
<evidence type="ECO:0000313" key="2">
    <source>
        <dbReference type="Proteomes" id="UP001060164"/>
    </source>
</evidence>
<dbReference type="Proteomes" id="UP001060164">
    <property type="component" value="Chromosome"/>
</dbReference>
<evidence type="ECO:0000313" key="1">
    <source>
        <dbReference type="EMBL" id="UWP58186.1"/>
    </source>
</evidence>
<reference evidence="1" key="1">
    <citation type="journal article" date="2022" name="Cell">
        <title>Design, construction, and in vivo augmentation of a complex gut microbiome.</title>
        <authorList>
            <person name="Cheng A.G."/>
            <person name="Ho P.Y."/>
            <person name="Aranda-Diaz A."/>
            <person name="Jain S."/>
            <person name="Yu F.B."/>
            <person name="Meng X."/>
            <person name="Wang M."/>
            <person name="Iakiviak M."/>
            <person name="Nagashima K."/>
            <person name="Zhao A."/>
            <person name="Murugkar P."/>
            <person name="Patil A."/>
            <person name="Atabakhsh K."/>
            <person name="Weakley A."/>
            <person name="Yan J."/>
            <person name="Brumbaugh A.R."/>
            <person name="Higginbottom S."/>
            <person name="Dimas A."/>
            <person name="Shiver A.L."/>
            <person name="Deutschbauer A."/>
            <person name="Neff N."/>
            <person name="Sonnenburg J.L."/>
            <person name="Huang K.C."/>
            <person name="Fischbach M.A."/>
        </authorList>
    </citation>
    <scope>NUCLEOTIDE SEQUENCE</scope>
    <source>
        <strain evidence="1">DSM 19829</strain>
    </source>
</reference>
<organism evidence="1 2">
    <name type="scientific">Ruminococcus gauvreauii</name>
    <dbReference type="NCBI Taxonomy" id="438033"/>
    <lineage>
        <taxon>Bacteria</taxon>
        <taxon>Bacillati</taxon>
        <taxon>Bacillota</taxon>
        <taxon>Clostridia</taxon>
        <taxon>Eubacteriales</taxon>
        <taxon>Oscillospiraceae</taxon>
        <taxon>Ruminococcus</taxon>
    </lineage>
</organism>
<protein>
    <submittedName>
        <fullName evidence="1">Uncharacterized protein</fullName>
    </submittedName>
</protein>
<gene>
    <name evidence="1" type="ORF">NQ502_12435</name>
</gene>
<proteinExistence type="predicted"/>
<dbReference type="RefSeq" id="WP_028529243.1">
    <property type="nucleotide sequence ID" value="NZ_CABLBR010000021.1"/>
</dbReference>
<dbReference type="EMBL" id="CP102290">
    <property type="protein sequence ID" value="UWP58186.1"/>
    <property type="molecule type" value="Genomic_DNA"/>
</dbReference>
<sequence length="146" mass="17535">MDRKKQICSVYFECGEEFIIVPAEVVRQILTANRNAERMMIAYKDMFPDGYGDYLIRVLNSNRHLPQFTYGYIREDPVSERGMIRIFIKQLRSLKVNKFDCFTEIKYMRFREKPDVVVLRYSPEFLVLKQDPDRIFCYIPLVILEQ</sequence>